<dbReference type="InterPro" id="IPR042187">
    <property type="entry name" value="Flagellin_C_sub2"/>
</dbReference>
<keyword evidence="7" id="KW-0966">Cell projection</keyword>
<dbReference type="RefSeq" id="WP_136783354.1">
    <property type="nucleotide sequence ID" value="NZ_SWCO01000010.1"/>
</dbReference>
<dbReference type="InterPro" id="IPR046358">
    <property type="entry name" value="Flagellin_C"/>
</dbReference>
<dbReference type="Pfam" id="PF00700">
    <property type="entry name" value="Flagellin_C"/>
    <property type="match status" value="1"/>
</dbReference>
<evidence type="ECO:0000256" key="1">
    <source>
        <dbReference type="ARBA" id="ARBA00005709"/>
    </source>
</evidence>
<keyword evidence="7" id="KW-0282">Flagellum</keyword>
<name>A0A4U0ZCK8_9ALTE</name>
<evidence type="ECO:0000256" key="2">
    <source>
        <dbReference type="ARBA" id="ARBA00022525"/>
    </source>
</evidence>
<evidence type="ECO:0000259" key="5">
    <source>
        <dbReference type="Pfam" id="PF00669"/>
    </source>
</evidence>
<dbReference type="Gene3D" id="6.10.10.10">
    <property type="entry name" value="Flagellar export chaperone, C-terminal domain"/>
    <property type="match status" value="1"/>
</dbReference>
<comment type="subcellular location">
    <subcellularLocation>
        <location evidence="4">Secreted</location>
    </subcellularLocation>
    <subcellularLocation>
        <location evidence="4">Bacterial flagellum</location>
    </subcellularLocation>
</comment>
<dbReference type="InterPro" id="IPR001029">
    <property type="entry name" value="Flagellin_N"/>
</dbReference>
<dbReference type="GO" id="GO:0009288">
    <property type="term" value="C:bacterial-type flagellum"/>
    <property type="evidence" value="ECO:0007669"/>
    <property type="project" value="UniProtKB-SubCell"/>
</dbReference>
<organism evidence="7 8">
    <name type="scientific">Alteromonas portus</name>
    <dbReference type="NCBI Taxonomy" id="2565549"/>
    <lineage>
        <taxon>Bacteria</taxon>
        <taxon>Pseudomonadati</taxon>
        <taxon>Pseudomonadota</taxon>
        <taxon>Gammaproteobacteria</taxon>
        <taxon>Alteromonadales</taxon>
        <taxon>Alteromonadaceae</taxon>
        <taxon>Alteromonas/Salinimonas group</taxon>
        <taxon>Alteromonas</taxon>
    </lineage>
</organism>
<feature type="domain" description="Flagellin N-terminal" evidence="5">
    <location>
        <begin position="17"/>
        <end position="130"/>
    </location>
</feature>
<evidence type="ECO:0000313" key="8">
    <source>
        <dbReference type="Proteomes" id="UP000305471"/>
    </source>
</evidence>
<proteinExistence type="inferred from homology"/>
<dbReference type="InterPro" id="IPR001492">
    <property type="entry name" value="Flagellin"/>
</dbReference>
<dbReference type="PANTHER" id="PTHR42792:SF2">
    <property type="entry name" value="FLAGELLIN"/>
    <property type="match status" value="1"/>
</dbReference>
<comment type="function">
    <text evidence="4">Flagellin is the subunit protein which polymerizes to form the filaments of bacterial flagella.</text>
</comment>
<feature type="domain" description="Flagellin C-terminal" evidence="6">
    <location>
        <begin position="358"/>
        <end position="442"/>
    </location>
</feature>
<dbReference type="AlphaFoldDB" id="A0A4U0ZCK8"/>
<evidence type="ECO:0000313" key="7">
    <source>
        <dbReference type="EMBL" id="TKB01525.1"/>
    </source>
</evidence>
<sequence length="450" mass="47354">MLSVTGNYQSLGLSTLQNTALSTRLERLSSGLRINSAADDSAGLQISNRLASEKRAYTQLNRNLNDGISYAQIAEGGLQESAAILQRMRQLAIQSQNGINSVSDRAALDKEFQQLKNALNGIAYNTDAFNRLPLVDDSDLLSANVPSISDTFTNGVNQSMTSGLRSIAYIPAGSTNIQINLNDNGANDDIQVFTVDGKHLAGTPLSAGTWNSNGISNSTSIESTFFLPTNGYEPTASYDDSNLLTIGSATIDGNSISFTGDQNASGNLNETLTIASNAQPLIISVIGSGAFNVTASWTSLGNEGGPTFTLGPVDITATNQLGVGTDFIELTKTPATLTDLGLDGTSLQNESDAESALERIDSALQSVSESRAFYGAKINQMASAIRNNAIGFENISRAHSQITDADFASETALLTQAQIVEQASISVRAQAKSSDEQVLGLLNDTVNQSA</sequence>
<accession>A0A4U0ZCK8</accession>
<dbReference type="PANTHER" id="PTHR42792">
    <property type="entry name" value="FLAGELLIN"/>
    <property type="match status" value="1"/>
</dbReference>
<dbReference type="Gene3D" id="1.20.1330.10">
    <property type="entry name" value="f41 fragment of flagellin, N-terminal domain"/>
    <property type="match status" value="1"/>
</dbReference>
<protein>
    <recommendedName>
        <fullName evidence="4">Flagellin</fullName>
    </recommendedName>
</protein>
<dbReference type="GO" id="GO:0005576">
    <property type="term" value="C:extracellular region"/>
    <property type="evidence" value="ECO:0007669"/>
    <property type="project" value="UniProtKB-SubCell"/>
</dbReference>
<keyword evidence="3 4" id="KW-0975">Bacterial flagellum</keyword>
<evidence type="ECO:0000256" key="4">
    <source>
        <dbReference type="RuleBase" id="RU362073"/>
    </source>
</evidence>
<dbReference type="EMBL" id="SWCO01000010">
    <property type="protein sequence ID" value="TKB01525.1"/>
    <property type="molecule type" value="Genomic_DNA"/>
</dbReference>
<keyword evidence="2 4" id="KW-0964">Secreted</keyword>
<dbReference type="OrthoDB" id="9796789at2"/>
<dbReference type="SUPFAM" id="SSF64518">
    <property type="entry name" value="Phase 1 flagellin"/>
    <property type="match status" value="1"/>
</dbReference>
<reference evidence="7 8" key="1">
    <citation type="submission" date="2019-04" db="EMBL/GenBank/DDBJ databases">
        <title>Alteromonas portus sp. nov., an alginate lyase-excreting marine bacterium.</title>
        <authorList>
            <person name="Huang H."/>
            <person name="Mo K."/>
            <person name="Bao S."/>
        </authorList>
    </citation>
    <scope>NUCLEOTIDE SEQUENCE [LARGE SCALE GENOMIC DNA]</scope>
    <source>
        <strain evidence="7 8">HB161718</strain>
    </source>
</reference>
<gene>
    <name evidence="7" type="ORF">E5672_17090</name>
</gene>
<evidence type="ECO:0000256" key="3">
    <source>
        <dbReference type="ARBA" id="ARBA00023143"/>
    </source>
</evidence>
<dbReference type="Pfam" id="PF00669">
    <property type="entry name" value="Flagellin_N"/>
    <property type="match status" value="1"/>
</dbReference>
<evidence type="ECO:0000259" key="6">
    <source>
        <dbReference type="Pfam" id="PF00700"/>
    </source>
</evidence>
<keyword evidence="8" id="KW-1185">Reference proteome</keyword>
<dbReference type="Proteomes" id="UP000305471">
    <property type="component" value="Unassembled WGS sequence"/>
</dbReference>
<dbReference type="PRINTS" id="PR00207">
    <property type="entry name" value="FLAGELLIN"/>
</dbReference>
<comment type="similarity">
    <text evidence="1 4">Belongs to the bacterial flagellin family.</text>
</comment>
<dbReference type="GO" id="GO:0005198">
    <property type="term" value="F:structural molecule activity"/>
    <property type="evidence" value="ECO:0007669"/>
    <property type="project" value="UniProtKB-UniRule"/>
</dbReference>
<keyword evidence="7" id="KW-0969">Cilium</keyword>
<comment type="caution">
    <text evidence="7">The sequence shown here is derived from an EMBL/GenBank/DDBJ whole genome shotgun (WGS) entry which is preliminary data.</text>
</comment>
<dbReference type="Gene3D" id="3.30.70.2120">
    <property type="match status" value="1"/>
</dbReference>